<name>A0A7S1TCS7_9RHOD</name>
<feature type="chain" id="PRO_5031086285" description="Secreted protein" evidence="1">
    <location>
        <begin position="17"/>
        <end position="116"/>
    </location>
</feature>
<dbReference type="EMBL" id="HBGH01008567">
    <property type="protein sequence ID" value="CAD9232611.1"/>
    <property type="molecule type" value="Transcribed_RNA"/>
</dbReference>
<accession>A0A7S1TCS7</accession>
<dbReference type="AlphaFoldDB" id="A0A7S1TCS7"/>
<organism evidence="2">
    <name type="scientific">Compsopogon caeruleus</name>
    <dbReference type="NCBI Taxonomy" id="31354"/>
    <lineage>
        <taxon>Eukaryota</taxon>
        <taxon>Rhodophyta</taxon>
        <taxon>Compsopogonophyceae</taxon>
        <taxon>Compsopogonales</taxon>
        <taxon>Compsopogonaceae</taxon>
        <taxon>Compsopogon</taxon>
    </lineage>
</organism>
<proteinExistence type="predicted"/>
<evidence type="ECO:0000313" key="2">
    <source>
        <dbReference type="EMBL" id="CAD9232611.1"/>
    </source>
</evidence>
<gene>
    <name evidence="2" type="ORF">CCAE0312_LOCUS4694</name>
</gene>
<evidence type="ECO:0008006" key="3">
    <source>
        <dbReference type="Google" id="ProtNLM"/>
    </source>
</evidence>
<reference evidence="2" key="1">
    <citation type="submission" date="2021-01" db="EMBL/GenBank/DDBJ databases">
        <authorList>
            <person name="Corre E."/>
            <person name="Pelletier E."/>
            <person name="Niang G."/>
            <person name="Scheremetjew M."/>
            <person name="Finn R."/>
            <person name="Kale V."/>
            <person name="Holt S."/>
            <person name="Cochrane G."/>
            <person name="Meng A."/>
            <person name="Brown T."/>
            <person name="Cohen L."/>
        </authorList>
    </citation>
    <scope>NUCLEOTIDE SEQUENCE</scope>
    <source>
        <strain evidence="2">SAG 36.94</strain>
    </source>
</reference>
<keyword evidence="1" id="KW-0732">Signal</keyword>
<sequence>MLQAGFFLLIPSILHVEVLRVSERQVRIGISSGRFKTAGFNLLREVWEKTTSFLEYQHNWTTQCQSGDSNRERARDSFASGDKVHLVNTLALRIPKLRIRRASKTPLIRRWMIQRS</sequence>
<protein>
    <recommendedName>
        <fullName evidence="3">Secreted protein</fullName>
    </recommendedName>
</protein>
<evidence type="ECO:0000256" key="1">
    <source>
        <dbReference type="SAM" id="SignalP"/>
    </source>
</evidence>
<feature type="signal peptide" evidence="1">
    <location>
        <begin position="1"/>
        <end position="16"/>
    </location>
</feature>